<dbReference type="WBParaSite" id="ASIM_0001613401-mRNA-1">
    <property type="protein sequence ID" value="ASIM_0001613401-mRNA-1"/>
    <property type="gene ID" value="ASIM_0001613401"/>
</dbReference>
<dbReference type="Proteomes" id="UP000267096">
    <property type="component" value="Unassembled WGS sequence"/>
</dbReference>
<reference evidence="1 2" key="2">
    <citation type="submission" date="2018-11" db="EMBL/GenBank/DDBJ databases">
        <authorList>
            <consortium name="Pathogen Informatics"/>
        </authorList>
    </citation>
    <scope>NUCLEOTIDE SEQUENCE [LARGE SCALE GENOMIC DNA]</scope>
</reference>
<keyword evidence="2" id="KW-1185">Reference proteome</keyword>
<dbReference type="OrthoDB" id="5804714at2759"/>
<evidence type="ECO:0000313" key="3">
    <source>
        <dbReference type="WBParaSite" id="ASIM_0001613401-mRNA-1"/>
    </source>
</evidence>
<dbReference type="AlphaFoldDB" id="A0A0M3K593"/>
<dbReference type="EMBL" id="UYRR01032398">
    <property type="protein sequence ID" value="VDK55470.1"/>
    <property type="molecule type" value="Genomic_DNA"/>
</dbReference>
<organism evidence="3">
    <name type="scientific">Anisakis simplex</name>
    <name type="common">Herring worm</name>
    <dbReference type="NCBI Taxonomy" id="6269"/>
    <lineage>
        <taxon>Eukaryota</taxon>
        <taxon>Metazoa</taxon>
        <taxon>Ecdysozoa</taxon>
        <taxon>Nematoda</taxon>
        <taxon>Chromadorea</taxon>
        <taxon>Rhabditida</taxon>
        <taxon>Spirurina</taxon>
        <taxon>Ascaridomorpha</taxon>
        <taxon>Ascaridoidea</taxon>
        <taxon>Anisakidae</taxon>
        <taxon>Anisakis</taxon>
        <taxon>Anisakis simplex complex</taxon>
    </lineage>
</organism>
<gene>
    <name evidence="1" type="ORF">ASIM_LOCUS15541</name>
</gene>
<name>A0A0M3K593_ANISI</name>
<reference evidence="3" key="1">
    <citation type="submission" date="2017-02" db="UniProtKB">
        <authorList>
            <consortium name="WormBaseParasite"/>
        </authorList>
    </citation>
    <scope>IDENTIFICATION</scope>
</reference>
<protein>
    <submittedName>
        <fullName evidence="3">CPSF_A domain-containing protein</fullName>
    </submittedName>
</protein>
<evidence type="ECO:0000313" key="1">
    <source>
        <dbReference type="EMBL" id="VDK55470.1"/>
    </source>
</evidence>
<accession>A0A0M3K593</accession>
<evidence type="ECO:0000313" key="2">
    <source>
        <dbReference type="Proteomes" id="UP000267096"/>
    </source>
</evidence>
<proteinExistence type="predicted"/>
<sequence>MLGAGDQETIQVDGVVVLVDEESNFAYLDAGLGRVLLSPVMDGDDIKVSDWFSVTATPYRDAAPIHKKNFCRYAVVGRVKKIKEKLPTGSRIDRDNLEVVRIQTPVMIGAIREDTTVALSEHIGRVFIDKKFRKKMDLKSKMILDASVQSCDPSDKNAFCFWSAKALATSDELKTDLGIRECLGRFSGFMDKNLCLIELFGENEGFVCARPPDFAHAIPMKKLKEAEIIVVCANQSISPLRSFPVSAGYAYVPEGDELESMKKRLETLTGDTNSMIDQGSEHTRNDAIQVNDENRLEQKADASIQSKCIHSDLIRKLMSVDEVKSQLQHDDPELYERVVEFLGVNNV</sequence>